<protein>
    <submittedName>
        <fullName evidence="3">Plasmid pRiA4b ORF-3-like protein</fullName>
    </submittedName>
</protein>
<dbReference type="HOGENOM" id="CLU_108362_1_0_10"/>
<dbReference type="InterPro" id="IPR024047">
    <property type="entry name" value="MM3350-like_sf"/>
</dbReference>
<gene>
    <name evidence="3" type="ordered locus">Oweho_3517</name>
</gene>
<organism evidence="3 4">
    <name type="scientific">Owenweeksia hongkongensis (strain DSM 17368 / CIP 108786 / JCM 12287 / NRRL B-23963 / UST20020801)</name>
    <dbReference type="NCBI Taxonomy" id="926562"/>
    <lineage>
        <taxon>Bacteria</taxon>
        <taxon>Pseudomonadati</taxon>
        <taxon>Bacteroidota</taxon>
        <taxon>Flavobacteriia</taxon>
        <taxon>Flavobacteriales</taxon>
        <taxon>Owenweeksiaceae</taxon>
        <taxon>Owenweeksia</taxon>
    </lineage>
</organism>
<keyword evidence="4" id="KW-1185">Reference proteome</keyword>
<proteinExistence type="predicted"/>
<dbReference type="AlphaFoldDB" id="G8R6K2"/>
<dbReference type="EMBL" id="CP003156">
    <property type="protein sequence ID" value="AEV34465.1"/>
    <property type="molecule type" value="Genomic_DNA"/>
</dbReference>
<dbReference type="OrthoDB" id="666725at2"/>
<accession>G8R6K2</accession>
<name>G8R6K2_OWEHD</name>
<dbReference type="KEGG" id="oho:Oweho_3517"/>
<feature type="domain" description="Plasmid pRiA4b Orf3-like" evidence="2">
    <location>
        <begin position="12"/>
        <end position="114"/>
    </location>
</feature>
<dbReference type="RefSeq" id="WP_014203812.1">
    <property type="nucleotide sequence ID" value="NC_016599.1"/>
</dbReference>
<feature type="region of interest" description="Disordered" evidence="1">
    <location>
        <begin position="126"/>
        <end position="169"/>
    </location>
</feature>
<dbReference type="InterPro" id="IPR012912">
    <property type="entry name" value="Plasmid_pRiA4b_Orf3-like"/>
</dbReference>
<evidence type="ECO:0000259" key="2">
    <source>
        <dbReference type="Pfam" id="PF07929"/>
    </source>
</evidence>
<feature type="compositionally biased region" description="Acidic residues" evidence="1">
    <location>
        <begin position="145"/>
        <end position="169"/>
    </location>
</feature>
<dbReference type="Gene3D" id="3.10.290.30">
    <property type="entry name" value="MM3350-like"/>
    <property type="match status" value="1"/>
</dbReference>
<dbReference type="Proteomes" id="UP000005631">
    <property type="component" value="Chromosome"/>
</dbReference>
<dbReference type="Pfam" id="PF07929">
    <property type="entry name" value="PRiA4_ORF3"/>
    <property type="match status" value="1"/>
</dbReference>
<evidence type="ECO:0000313" key="4">
    <source>
        <dbReference type="Proteomes" id="UP000005631"/>
    </source>
</evidence>
<dbReference type="STRING" id="926562.Oweho_3517"/>
<sequence length="169" mass="19604">MTEVFTIRAILDADEDVIRDIAIHGNANLYDLHKILVQAFDLEPGEMSSFFKSNDDWEQGEEISMMAFDAESGKNQLEAHSIEESFVKEEEKMLFVYDYMNLWTFYLEATAIKIIDETSFESQVLGKIGERPNTPPEKEMKADTGDDDLFSEWDHDNEDSDDYQGDDWY</sequence>
<dbReference type="SUPFAM" id="SSF159941">
    <property type="entry name" value="MM3350-like"/>
    <property type="match status" value="1"/>
</dbReference>
<dbReference type="eggNOG" id="ENOG502ZZB9">
    <property type="taxonomic scope" value="Bacteria"/>
</dbReference>
<evidence type="ECO:0000256" key="1">
    <source>
        <dbReference type="SAM" id="MobiDB-lite"/>
    </source>
</evidence>
<evidence type="ECO:0000313" key="3">
    <source>
        <dbReference type="EMBL" id="AEV34465.1"/>
    </source>
</evidence>
<reference evidence="3 4" key="1">
    <citation type="journal article" date="2012" name="Stand. Genomic Sci.">
        <title>Genome sequence of the orange-pigmented seawater bacterium Owenweeksia hongkongensis type strain (UST20020801(T)).</title>
        <authorList>
            <person name="Riedel T."/>
            <person name="Held B."/>
            <person name="Nolan M."/>
            <person name="Lucas S."/>
            <person name="Lapidus A."/>
            <person name="Tice H."/>
            <person name="Del Rio T.G."/>
            <person name="Cheng J.F."/>
            <person name="Han C."/>
            <person name="Tapia R."/>
            <person name="Goodwin L.A."/>
            <person name="Pitluck S."/>
            <person name="Liolios K."/>
            <person name="Mavromatis K."/>
            <person name="Pagani I."/>
            <person name="Ivanova N."/>
            <person name="Mikhailova N."/>
            <person name="Pati A."/>
            <person name="Chen A."/>
            <person name="Palaniappan K."/>
            <person name="Rohde M."/>
            <person name="Tindall B.J."/>
            <person name="Detter J.C."/>
            <person name="Goker M."/>
            <person name="Woyke T."/>
            <person name="Bristow J."/>
            <person name="Eisen J.A."/>
            <person name="Markowitz V."/>
            <person name="Hugenholtz P."/>
            <person name="Klenk H.P."/>
            <person name="Kyrpides N.C."/>
        </authorList>
    </citation>
    <scope>NUCLEOTIDE SEQUENCE</scope>
    <source>
        <strain evidence="4">DSM 17368 / JCM 12287 / NRRL B-23963</strain>
    </source>
</reference>